<protein>
    <recommendedName>
        <fullName evidence="3">DUF2188 domain-containing protein</fullName>
    </recommendedName>
</protein>
<evidence type="ECO:0000313" key="2">
    <source>
        <dbReference type="Proteomes" id="UP000018680"/>
    </source>
</evidence>
<dbReference type="EMBL" id="CP006939">
    <property type="protein sequence ID" value="AHC14951.1"/>
    <property type="molecule type" value="Genomic_DNA"/>
</dbReference>
<dbReference type="HOGENOM" id="CLU_2496098_0_0_12"/>
<dbReference type="Proteomes" id="UP000018680">
    <property type="component" value="Chromosome"/>
</dbReference>
<sequence>MMTKIYHVQYDARLGSWILRMDGRSFPVNEFESKDAALNFSKKYARAVAPTLLKIRSREGRLESEWFYGTNGEHSEPRLQSTAINP</sequence>
<proteinExistence type="predicted"/>
<dbReference type="KEGG" id="slr:L21SP2_1562"/>
<evidence type="ECO:0008006" key="3">
    <source>
        <dbReference type="Google" id="ProtNLM"/>
    </source>
</evidence>
<evidence type="ECO:0000313" key="1">
    <source>
        <dbReference type="EMBL" id="AHC14951.1"/>
    </source>
</evidence>
<dbReference type="RefSeq" id="WP_024267871.1">
    <property type="nucleotide sequence ID" value="NC_023035.1"/>
</dbReference>
<reference evidence="1 2" key="1">
    <citation type="journal article" date="2015" name="Stand. Genomic Sci.">
        <title>Complete genome sequence and description of Salinispira pacifica gen. nov., sp. nov., a novel spirochaete isolated form a hypersaline microbial mat.</title>
        <authorList>
            <person name="Ben Hania W."/>
            <person name="Joseph M."/>
            <person name="Schumann P."/>
            <person name="Bunk B."/>
            <person name="Fiebig A."/>
            <person name="Sproer C."/>
            <person name="Klenk H.P."/>
            <person name="Fardeau M.L."/>
            <person name="Spring S."/>
        </authorList>
    </citation>
    <scope>NUCLEOTIDE SEQUENCE [LARGE SCALE GENOMIC DNA]</scope>
    <source>
        <strain evidence="1 2">L21-RPul-D2</strain>
    </source>
</reference>
<gene>
    <name evidence="1" type="ORF">L21SP2_1562</name>
</gene>
<name>V5WIF8_9SPIO</name>
<dbReference type="AlphaFoldDB" id="V5WIF8"/>
<organism evidence="1 2">
    <name type="scientific">Salinispira pacifica</name>
    <dbReference type="NCBI Taxonomy" id="1307761"/>
    <lineage>
        <taxon>Bacteria</taxon>
        <taxon>Pseudomonadati</taxon>
        <taxon>Spirochaetota</taxon>
        <taxon>Spirochaetia</taxon>
        <taxon>Spirochaetales</taxon>
        <taxon>Spirochaetaceae</taxon>
        <taxon>Salinispira</taxon>
    </lineage>
</organism>
<accession>V5WIF8</accession>
<keyword evidence="2" id="KW-1185">Reference proteome</keyword>